<feature type="region of interest" description="Disordered" evidence="1">
    <location>
        <begin position="441"/>
        <end position="505"/>
    </location>
</feature>
<dbReference type="Gene3D" id="2.60.40.2950">
    <property type="match status" value="1"/>
</dbReference>
<dbReference type="Gene3D" id="2.60.40.1930">
    <property type="match status" value="1"/>
</dbReference>
<protein>
    <submittedName>
        <fullName evidence="3">Uncharacterized protein</fullName>
    </submittedName>
</protein>
<proteinExistence type="predicted"/>
<feature type="compositionally biased region" description="Low complexity" evidence="1">
    <location>
        <begin position="452"/>
        <end position="467"/>
    </location>
</feature>
<feature type="signal peptide" evidence="2">
    <location>
        <begin position="1"/>
        <end position="20"/>
    </location>
</feature>
<dbReference type="VEuPathDB" id="VectorBase:RSAN_034650"/>
<accession>A0A9D4Q152</accession>
<sequence>MHWVAVVLVIGAVASQLADGGYIFTAPKILRSETDALFRLTLTDVKEDGKVTVRLLKYNNDNVVLAEKEYDIKNGESVILPFRVPEHLDSRAKIKVNGTFGSYVFGDSKRISFKKSKNTILVQSDKALYKPGQKVRFRVLPINNELKPVTDVKAPEEPKASIAVLDDEFHEGYNLGAEDARSNISNEGNTEGRAADDTGREQGFPPRNSNSATLPETTTTFAQVPAPLVSGAPFASVLEDLMAHTTVLTDPPEPLPEHSLTKCAPHHFTLSEKFLWDKRENVALWIIPEPIEIPSSFPKKPALEPPAKAPVPSSPMTDYNINLKTQQLAMPPPSSTALGHKEALAPVAQGEPRIHGPLQSTNACNSKAYAGPLHKVDLSSDANKTGPDQSQPYVQTPQLLDERADAHDFLNDVSLEVPIPVELTVIDDLSGQNKSPAGIIAFQRDSSNARGTSRPASSTTSKSTTATILQDHELRRGSPQEIPHSVTQKPRFTPRCSSTNRGERN</sequence>
<keyword evidence="4" id="KW-1185">Reference proteome</keyword>
<evidence type="ECO:0000313" key="4">
    <source>
        <dbReference type="Proteomes" id="UP000821837"/>
    </source>
</evidence>
<dbReference type="AlphaFoldDB" id="A0A9D4Q152"/>
<keyword evidence="2" id="KW-0732">Signal</keyword>
<reference evidence="3" key="1">
    <citation type="journal article" date="2020" name="Cell">
        <title>Large-Scale Comparative Analyses of Tick Genomes Elucidate Their Genetic Diversity and Vector Capacities.</title>
        <authorList>
            <consortium name="Tick Genome and Microbiome Consortium (TIGMIC)"/>
            <person name="Jia N."/>
            <person name="Wang J."/>
            <person name="Shi W."/>
            <person name="Du L."/>
            <person name="Sun Y."/>
            <person name="Zhan W."/>
            <person name="Jiang J.F."/>
            <person name="Wang Q."/>
            <person name="Zhang B."/>
            <person name="Ji P."/>
            <person name="Bell-Sakyi L."/>
            <person name="Cui X.M."/>
            <person name="Yuan T.T."/>
            <person name="Jiang B.G."/>
            <person name="Yang W.F."/>
            <person name="Lam T.T."/>
            <person name="Chang Q.C."/>
            <person name="Ding S.J."/>
            <person name="Wang X.J."/>
            <person name="Zhu J.G."/>
            <person name="Ruan X.D."/>
            <person name="Zhao L."/>
            <person name="Wei J.T."/>
            <person name="Ye R.Z."/>
            <person name="Que T.C."/>
            <person name="Du C.H."/>
            <person name="Zhou Y.H."/>
            <person name="Cheng J.X."/>
            <person name="Dai P.F."/>
            <person name="Guo W.B."/>
            <person name="Han X.H."/>
            <person name="Huang E.J."/>
            <person name="Li L.F."/>
            <person name="Wei W."/>
            <person name="Gao Y.C."/>
            <person name="Liu J.Z."/>
            <person name="Shao H.Z."/>
            <person name="Wang X."/>
            <person name="Wang C.C."/>
            <person name="Yang T.C."/>
            <person name="Huo Q.B."/>
            <person name="Li W."/>
            <person name="Chen H.Y."/>
            <person name="Chen S.E."/>
            <person name="Zhou L.G."/>
            <person name="Ni X.B."/>
            <person name="Tian J.H."/>
            <person name="Sheng Y."/>
            <person name="Liu T."/>
            <person name="Pan Y.S."/>
            <person name="Xia L.Y."/>
            <person name="Li J."/>
            <person name="Zhao F."/>
            <person name="Cao W.C."/>
        </authorList>
    </citation>
    <scope>NUCLEOTIDE SEQUENCE</scope>
    <source>
        <strain evidence="3">Rsan-2018</strain>
    </source>
</reference>
<gene>
    <name evidence="3" type="ORF">HPB52_005613</name>
</gene>
<dbReference type="PANTHER" id="PTHR11412:SF171">
    <property type="entry name" value="PREGNANCY ZONE PROTEIN-LIKE PROTEIN"/>
    <property type="match status" value="1"/>
</dbReference>
<dbReference type="EMBL" id="JABSTV010001249">
    <property type="protein sequence ID" value="KAH7961211.1"/>
    <property type="molecule type" value="Genomic_DNA"/>
</dbReference>
<dbReference type="InterPro" id="IPR050473">
    <property type="entry name" value="A2M/Complement_sys"/>
</dbReference>
<feature type="compositionally biased region" description="Polar residues" evidence="1">
    <location>
        <begin position="485"/>
        <end position="505"/>
    </location>
</feature>
<evidence type="ECO:0000256" key="1">
    <source>
        <dbReference type="SAM" id="MobiDB-lite"/>
    </source>
</evidence>
<dbReference type="Proteomes" id="UP000821837">
    <property type="component" value="Chromosome 3"/>
</dbReference>
<organism evidence="3 4">
    <name type="scientific">Rhipicephalus sanguineus</name>
    <name type="common">Brown dog tick</name>
    <name type="synonym">Ixodes sanguineus</name>
    <dbReference type="NCBI Taxonomy" id="34632"/>
    <lineage>
        <taxon>Eukaryota</taxon>
        <taxon>Metazoa</taxon>
        <taxon>Ecdysozoa</taxon>
        <taxon>Arthropoda</taxon>
        <taxon>Chelicerata</taxon>
        <taxon>Arachnida</taxon>
        <taxon>Acari</taxon>
        <taxon>Parasitiformes</taxon>
        <taxon>Ixodida</taxon>
        <taxon>Ixodoidea</taxon>
        <taxon>Ixodidae</taxon>
        <taxon>Rhipicephalinae</taxon>
        <taxon>Rhipicephalus</taxon>
        <taxon>Rhipicephalus</taxon>
    </lineage>
</organism>
<name>A0A9D4Q152_RHISA</name>
<evidence type="ECO:0000256" key="2">
    <source>
        <dbReference type="SAM" id="SignalP"/>
    </source>
</evidence>
<dbReference type="PANTHER" id="PTHR11412">
    <property type="entry name" value="MACROGLOBULIN / COMPLEMENT"/>
    <property type="match status" value="1"/>
</dbReference>
<reference evidence="3" key="2">
    <citation type="submission" date="2021-09" db="EMBL/GenBank/DDBJ databases">
        <authorList>
            <person name="Jia N."/>
            <person name="Wang J."/>
            <person name="Shi W."/>
            <person name="Du L."/>
            <person name="Sun Y."/>
            <person name="Zhan W."/>
            <person name="Jiang J."/>
            <person name="Wang Q."/>
            <person name="Zhang B."/>
            <person name="Ji P."/>
            <person name="Sakyi L.B."/>
            <person name="Cui X."/>
            <person name="Yuan T."/>
            <person name="Jiang B."/>
            <person name="Yang W."/>
            <person name="Lam T.T.-Y."/>
            <person name="Chang Q."/>
            <person name="Ding S."/>
            <person name="Wang X."/>
            <person name="Zhu J."/>
            <person name="Ruan X."/>
            <person name="Zhao L."/>
            <person name="Wei J."/>
            <person name="Que T."/>
            <person name="Du C."/>
            <person name="Cheng J."/>
            <person name="Dai P."/>
            <person name="Han X."/>
            <person name="Huang E."/>
            <person name="Gao Y."/>
            <person name="Liu J."/>
            <person name="Shao H."/>
            <person name="Ye R."/>
            <person name="Li L."/>
            <person name="Wei W."/>
            <person name="Wang X."/>
            <person name="Wang C."/>
            <person name="Huo Q."/>
            <person name="Li W."/>
            <person name="Guo W."/>
            <person name="Chen H."/>
            <person name="Chen S."/>
            <person name="Zhou L."/>
            <person name="Zhou L."/>
            <person name="Ni X."/>
            <person name="Tian J."/>
            <person name="Zhou Y."/>
            <person name="Sheng Y."/>
            <person name="Liu T."/>
            <person name="Pan Y."/>
            <person name="Xia L."/>
            <person name="Li J."/>
            <person name="Zhao F."/>
            <person name="Cao W."/>
        </authorList>
    </citation>
    <scope>NUCLEOTIDE SEQUENCE</scope>
    <source>
        <strain evidence="3">Rsan-2018</strain>
        <tissue evidence="3">Larvae</tissue>
    </source>
</reference>
<feature type="region of interest" description="Disordered" evidence="1">
    <location>
        <begin position="177"/>
        <end position="215"/>
    </location>
</feature>
<evidence type="ECO:0000313" key="3">
    <source>
        <dbReference type="EMBL" id="KAH7961211.1"/>
    </source>
</evidence>
<feature type="chain" id="PRO_5039279376" evidence="2">
    <location>
        <begin position="21"/>
        <end position="505"/>
    </location>
</feature>
<comment type="caution">
    <text evidence="3">The sequence shown here is derived from an EMBL/GenBank/DDBJ whole genome shotgun (WGS) entry which is preliminary data.</text>
</comment>